<dbReference type="PANTHER" id="PTHR34649">
    <property type="entry name" value="CILIA- AND FLAGELLA-ASSOCIATED PROTEIN 99"/>
    <property type="match status" value="1"/>
</dbReference>
<feature type="region of interest" description="Disordered" evidence="2">
    <location>
        <begin position="281"/>
        <end position="309"/>
    </location>
</feature>
<evidence type="ECO:0000256" key="3">
    <source>
        <dbReference type="SAM" id="SignalP"/>
    </source>
</evidence>
<reference evidence="4" key="1">
    <citation type="submission" date="2013-10" db="EMBL/GenBank/DDBJ databases">
        <title>Genomic analysis of the causative agents of coccidiosis in chickens.</title>
        <authorList>
            <person name="Reid A.J."/>
            <person name="Blake D."/>
            <person name="Billington K."/>
            <person name="Browne H."/>
            <person name="Dunn M."/>
            <person name="Hung S."/>
            <person name="Kawahara F."/>
            <person name="Miranda-Saavedra D."/>
            <person name="Mourier T."/>
            <person name="Nagra H."/>
            <person name="Otto T.D."/>
            <person name="Rawlings N."/>
            <person name="Sanchez A."/>
            <person name="Sanders M."/>
            <person name="Subramaniam C."/>
            <person name="Tay Y."/>
            <person name="Dear P."/>
            <person name="Doerig C."/>
            <person name="Gruber A."/>
            <person name="Parkinson J."/>
            <person name="Shirley M."/>
            <person name="Wan K.L."/>
            <person name="Berriman M."/>
            <person name="Tomley F."/>
            <person name="Pain A."/>
        </authorList>
    </citation>
    <scope>NUCLEOTIDE SEQUENCE [LARGE SCALE GENOMIC DNA]</scope>
    <source>
        <strain evidence="4">Houghton</strain>
    </source>
</reference>
<accession>U6KX11</accession>
<keyword evidence="5" id="KW-1185">Reference proteome</keyword>
<gene>
    <name evidence="4" type="ORF">ETH_00000140</name>
</gene>
<dbReference type="Proteomes" id="UP000030747">
    <property type="component" value="Unassembled WGS sequence"/>
</dbReference>
<feature type="compositionally biased region" description="Low complexity" evidence="2">
    <location>
        <begin position="105"/>
        <end position="117"/>
    </location>
</feature>
<evidence type="ECO:0000313" key="4">
    <source>
        <dbReference type="EMBL" id="CDJ42491.1"/>
    </source>
</evidence>
<keyword evidence="3" id="KW-0732">Signal</keyword>
<dbReference type="InterPro" id="IPR039341">
    <property type="entry name" value="CFAP99"/>
</dbReference>
<feature type="compositionally biased region" description="Low complexity" evidence="2">
    <location>
        <begin position="159"/>
        <end position="169"/>
    </location>
</feature>
<evidence type="ECO:0000256" key="2">
    <source>
        <dbReference type="SAM" id="MobiDB-lite"/>
    </source>
</evidence>
<feature type="region of interest" description="Disordered" evidence="2">
    <location>
        <begin position="156"/>
        <end position="175"/>
    </location>
</feature>
<reference evidence="4" key="2">
    <citation type="submission" date="2013-10" db="EMBL/GenBank/DDBJ databases">
        <authorList>
            <person name="Aslett M."/>
        </authorList>
    </citation>
    <scope>NUCLEOTIDE SEQUENCE [LARGE SCALE GENOMIC DNA]</scope>
    <source>
        <strain evidence="4">Houghton</strain>
    </source>
</reference>
<dbReference type="EMBL" id="HG675721">
    <property type="protein sequence ID" value="CDJ42491.1"/>
    <property type="molecule type" value="Genomic_DNA"/>
</dbReference>
<dbReference type="PANTHER" id="PTHR34649:SF1">
    <property type="entry name" value="CILIA- AND FLAGELLA-ASSOCIATED PROTEIN 99"/>
    <property type="match status" value="1"/>
</dbReference>
<feature type="coiled-coil region" evidence="1">
    <location>
        <begin position="556"/>
        <end position="619"/>
    </location>
</feature>
<feature type="region of interest" description="Disordered" evidence="2">
    <location>
        <begin position="94"/>
        <end position="136"/>
    </location>
</feature>
<sequence>MYSLLVYMATFLLPEIGIEAFAGFVRGYGNPSVMLSLLDFLFDEDSLRRHVLPAWQLCYDTEYIECTIFPKIKRSQQASYSLLCALKRLAETSKKRQGTPEVPRSWRSAGGSSASKSPRVNGPQQGKTSGCKAAWGKKSPKGRVVLYVDKGATGDCSSAAPEGPAGPRGALRRRHTTPLAGSSQLILDKCKENMKQRKATCVLSLSRPNLVSSRFSGDEKPIAKRSEDKVGTPQKLEGAAAADAAPAAREVLIAAEAPPLEDKGLSFPDNKSAADIAMETGEANEAPKVSTEDEVESAPAADSNKEQQRQLQMQAVKGISKEASGRSSLKVTVSFFFAVPKPFVFMTARRPTNLASLRLQAEEKFKSTHLFRPSSVAADGVTSSATDSDCSWTLSLPDRALRAAVLARQRKAAEARKERQTETDWLSARKEEEVNKLRQLPVKRQATRSQLQDNTRKALLELLDRRTVRAEQVRRERQELRRALLKQSMDTAVKKRMAASQLRELTRASSIIAEMKRAARLRVRKDQTTSGNSSTDAAFLGSMSLLETRIRAVIMKRKAAEALEQRRNKMMEERQKKWEALRKAAERVANAKAVLREAAEANRERRAEEMRRAKEAERLAAGAAALRASKWEQIERQISYEYTQGTKRLAEQAVRQQLVKGMERAALARQQQRLAEEVSRATGHHCTDRITYR</sequence>
<organism evidence="4 5">
    <name type="scientific">Eimeria tenella</name>
    <name type="common">Coccidian parasite</name>
    <dbReference type="NCBI Taxonomy" id="5802"/>
    <lineage>
        <taxon>Eukaryota</taxon>
        <taxon>Sar</taxon>
        <taxon>Alveolata</taxon>
        <taxon>Apicomplexa</taxon>
        <taxon>Conoidasida</taxon>
        <taxon>Coccidia</taxon>
        <taxon>Eucoccidiorida</taxon>
        <taxon>Eimeriorina</taxon>
        <taxon>Eimeriidae</taxon>
        <taxon>Eimeria</taxon>
    </lineage>
</organism>
<feature type="signal peptide" evidence="3">
    <location>
        <begin position="1"/>
        <end position="20"/>
    </location>
</feature>
<dbReference type="RefSeq" id="XP_013233241.1">
    <property type="nucleotide sequence ID" value="XM_013377787.1"/>
</dbReference>
<dbReference type="GeneID" id="25249255"/>
<name>U6KX11_EIMTE</name>
<dbReference type="OrthoDB" id="10262255at2759"/>
<evidence type="ECO:0008006" key="6">
    <source>
        <dbReference type="Google" id="ProtNLM"/>
    </source>
</evidence>
<feature type="coiled-coil region" evidence="1">
    <location>
        <begin position="463"/>
        <end position="490"/>
    </location>
</feature>
<evidence type="ECO:0000256" key="1">
    <source>
        <dbReference type="SAM" id="Coils"/>
    </source>
</evidence>
<protein>
    <recommendedName>
        <fullName evidence="6">Trichohyalin</fullName>
    </recommendedName>
</protein>
<dbReference type="AlphaFoldDB" id="U6KX11"/>
<keyword evidence="1" id="KW-0175">Coiled coil</keyword>
<dbReference type="VEuPathDB" id="ToxoDB:ETH_00000140"/>
<feature type="chain" id="PRO_5004673845" description="Trichohyalin" evidence="3">
    <location>
        <begin position="21"/>
        <end position="693"/>
    </location>
</feature>
<proteinExistence type="predicted"/>
<evidence type="ECO:0000313" key="5">
    <source>
        <dbReference type="Proteomes" id="UP000030747"/>
    </source>
</evidence>
<dbReference type="VEuPathDB" id="ToxoDB:ETH2_1023400"/>